<evidence type="ECO:0000256" key="8">
    <source>
        <dbReference type="SAM" id="Phobius"/>
    </source>
</evidence>
<evidence type="ECO:0008006" key="11">
    <source>
        <dbReference type="Google" id="ProtNLM"/>
    </source>
</evidence>
<dbReference type="Proteomes" id="UP000759131">
    <property type="component" value="Unassembled WGS sequence"/>
</dbReference>
<accession>A0A7R9L3Y8</accession>
<feature type="transmembrane region" description="Helical" evidence="8">
    <location>
        <begin position="160"/>
        <end position="179"/>
    </location>
</feature>
<evidence type="ECO:0000256" key="3">
    <source>
        <dbReference type="ARBA" id="ARBA00022448"/>
    </source>
</evidence>
<evidence type="ECO:0000256" key="1">
    <source>
        <dbReference type="ARBA" id="ARBA00004127"/>
    </source>
</evidence>
<dbReference type="OrthoDB" id="999962at2759"/>
<protein>
    <recommendedName>
        <fullName evidence="11">UDP-xylose and UDP-N-acetylglucosamine transporter</fullName>
    </recommendedName>
</protein>
<evidence type="ECO:0000256" key="4">
    <source>
        <dbReference type="ARBA" id="ARBA00022597"/>
    </source>
</evidence>
<keyword evidence="6 8" id="KW-1133">Transmembrane helix</keyword>
<evidence type="ECO:0000256" key="5">
    <source>
        <dbReference type="ARBA" id="ARBA00022692"/>
    </source>
</evidence>
<dbReference type="AlphaFoldDB" id="A0A7R9L3Y8"/>
<keyword evidence="3" id="KW-0813">Transport</keyword>
<sequence length="243" mass="27963">MSNYILLVLHFFVVSLSCSYVNVFKIPMPLIMIFRARRYSASKYISVLIITIGIIICTLASVRDTDKSHSNETISSFDWTFGILLLLFSLFVSANTGIFQEKLFQQFGKHPREALFYTHFLQFPGFLLLTSDIANHFVIFNNSSPYLIDLSLFSISVPKLWLLLILNCLTQYICIRSVFRLTTECTSLTVTLVVTIRKFLSLIVSIVYFQNPFTASHWLGTVLVFVGTLLFVDIPFRFYKIKK</sequence>
<dbReference type="PANTHER" id="PTHR10778:SF4">
    <property type="entry name" value="NUCLEOTIDE SUGAR TRANSPORTER SLC35B4"/>
    <property type="match status" value="1"/>
</dbReference>
<dbReference type="InterPro" id="IPR013657">
    <property type="entry name" value="SCL35B1-4/HUT1"/>
</dbReference>
<reference evidence="9" key="1">
    <citation type="submission" date="2020-11" db="EMBL/GenBank/DDBJ databases">
        <authorList>
            <person name="Tran Van P."/>
        </authorList>
    </citation>
    <scope>NUCLEOTIDE SEQUENCE</scope>
</reference>
<dbReference type="GO" id="GO:0005464">
    <property type="term" value="F:UDP-xylose transmembrane transporter activity"/>
    <property type="evidence" value="ECO:0007669"/>
    <property type="project" value="TreeGrafter"/>
</dbReference>
<evidence type="ECO:0000313" key="10">
    <source>
        <dbReference type="Proteomes" id="UP000759131"/>
    </source>
</evidence>
<evidence type="ECO:0000313" key="9">
    <source>
        <dbReference type="EMBL" id="CAD7633455.1"/>
    </source>
</evidence>
<feature type="transmembrane region" description="Helical" evidence="8">
    <location>
        <begin position="6"/>
        <end position="23"/>
    </location>
</feature>
<dbReference type="EMBL" id="CAJPIZ010012780">
    <property type="protein sequence ID" value="CAG2113885.1"/>
    <property type="molecule type" value="Genomic_DNA"/>
</dbReference>
<dbReference type="EMBL" id="OC867355">
    <property type="protein sequence ID" value="CAD7633455.1"/>
    <property type="molecule type" value="Genomic_DNA"/>
</dbReference>
<keyword evidence="7 8" id="KW-0472">Membrane</keyword>
<organism evidence="9">
    <name type="scientific">Medioppia subpectinata</name>
    <dbReference type="NCBI Taxonomy" id="1979941"/>
    <lineage>
        <taxon>Eukaryota</taxon>
        <taxon>Metazoa</taxon>
        <taxon>Ecdysozoa</taxon>
        <taxon>Arthropoda</taxon>
        <taxon>Chelicerata</taxon>
        <taxon>Arachnida</taxon>
        <taxon>Acari</taxon>
        <taxon>Acariformes</taxon>
        <taxon>Sarcoptiformes</taxon>
        <taxon>Oribatida</taxon>
        <taxon>Brachypylina</taxon>
        <taxon>Oppioidea</taxon>
        <taxon>Oppiidae</taxon>
        <taxon>Medioppia</taxon>
    </lineage>
</organism>
<evidence type="ECO:0000256" key="6">
    <source>
        <dbReference type="ARBA" id="ARBA00022989"/>
    </source>
</evidence>
<keyword evidence="10" id="KW-1185">Reference proteome</keyword>
<dbReference type="GO" id="GO:0005462">
    <property type="term" value="F:UDP-N-acetylglucosamine transmembrane transporter activity"/>
    <property type="evidence" value="ECO:0007669"/>
    <property type="project" value="TreeGrafter"/>
</dbReference>
<feature type="transmembrane region" description="Helical" evidence="8">
    <location>
        <begin position="186"/>
        <end position="209"/>
    </location>
</feature>
<keyword evidence="4" id="KW-0762">Sugar transport</keyword>
<comment type="similarity">
    <text evidence="2">Belongs to the nucleotide-sugar transporter family. SLC35B subfamily.</text>
</comment>
<dbReference type="InterPro" id="IPR037185">
    <property type="entry name" value="EmrE-like"/>
</dbReference>
<name>A0A7R9L3Y8_9ACAR</name>
<feature type="transmembrane region" description="Helical" evidence="8">
    <location>
        <begin position="81"/>
        <end position="99"/>
    </location>
</feature>
<evidence type="ECO:0000256" key="7">
    <source>
        <dbReference type="ARBA" id="ARBA00023136"/>
    </source>
</evidence>
<feature type="transmembrane region" description="Helical" evidence="8">
    <location>
        <begin position="215"/>
        <end position="236"/>
    </location>
</feature>
<dbReference type="PANTHER" id="PTHR10778">
    <property type="entry name" value="SOLUTE CARRIER FAMILY 35 MEMBER B"/>
    <property type="match status" value="1"/>
</dbReference>
<dbReference type="GO" id="GO:0000139">
    <property type="term" value="C:Golgi membrane"/>
    <property type="evidence" value="ECO:0007669"/>
    <property type="project" value="TreeGrafter"/>
</dbReference>
<gene>
    <name evidence="9" type="ORF">OSB1V03_LOCUS13852</name>
</gene>
<proteinExistence type="inferred from homology"/>
<keyword evidence="5 8" id="KW-0812">Transmembrane</keyword>
<feature type="transmembrane region" description="Helical" evidence="8">
    <location>
        <begin position="120"/>
        <end position="140"/>
    </location>
</feature>
<dbReference type="SUPFAM" id="SSF103481">
    <property type="entry name" value="Multidrug resistance efflux transporter EmrE"/>
    <property type="match status" value="1"/>
</dbReference>
<dbReference type="Pfam" id="PF08449">
    <property type="entry name" value="UAA"/>
    <property type="match status" value="1"/>
</dbReference>
<feature type="transmembrane region" description="Helical" evidence="8">
    <location>
        <begin position="44"/>
        <end position="61"/>
    </location>
</feature>
<dbReference type="GO" id="GO:0005789">
    <property type="term" value="C:endoplasmic reticulum membrane"/>
    <property type="evidence" value="ECO:0007669"/>
    <property type="project" value="TreeGrafter"/>
</dbReference>
<evidence type="ECO:0000256" key="2">
    <source>
        <dbReference type="ARBA" id="ARBA00010694"/>
    </source>
</evidence>
<comment type="subcellular location">
    <subcellularLocation>
        <location evidence="1">Endomembrane system</location>
        <topology evidence="1">Multi-pass membrane protein</topology>
    </subcellularLocation>
</comment>